<dbReference type="AlphaFoldDB" id="A0A139HC66"/>
<proteinExistence type="inferred from homology"/>
<dbReference type="InterPro" id="IPR036291">
    <property type="entry name" value="NAD(P)-bd_dom_sf"/>
</dbReference>
<protein>
    <recommendedName>
        <fullName evidence="3">NmrA-like domain-containing protein</fullName>
    </recommendedName>
</protein>
<dbReference type="OrthoDB" id="419598at2759"/>
<organism evidence="4 5">
    <name type="scientific">Pseudocercospora eumusae</name>
    <dbReference type="NCBI Taxonomy" id="321146"/>
    <lineage>
        <taxon>Eukaryota</taxon>
        <taxon>Fungi</taxon>
        <taxon>Dikarya</taxon>
        <taxon>Ascomycota</taxon>
        <taxon>Pezizomycotina</taxon>
        <taxon>Dothideomycetes</taxon>
        <taxon>Dothideomycetidae</taxon>
        <taxon>Mycosphaerellales</taxon>
        <taxon>Mycosphaerellaceae</taxon>
        <taxon>Pseudocercospora</taxon>
    </lineage>
</organism>
<evidence type="ECO:0000313" key="4">
    <source>
        <dbReference type="EMBL" id="KXT00051.1"/>
    </source>
</evidence>
<gene>
    <name evidence="4" type="ORF">AC578_4874</name>
</gene>
<keyword evidence="5" id="KW-1185">Reference proteome</keyword>
<dbReference type="PANTHER" id="PTHR42748:SF31">
    <property type="entry name" value="NMRA-LIKE DOMAIN-CONTAINING PROTEIN-RELATED"/>
    <property type="match status" value="1"/>
</dbReference>
<keyword evidence="2" id="KW-0521">NADP</keyword>
<feature type="domain" description="NmrA-like" evidence="3">
    <location>
        <begin position="4"/>
        <end position="238"/>
    </location>
</feature>
<dbReference type="GO" id="GO:0005634">
    <property type="term" value="C:nucleus"/>
    <property type="evidence" value="ECO:0007669"/>
    <property type="project" value="TreeGrafter"/>
</dbReference>
<comment type="similarity">
    <text evidence="1">Belongs to the NmrA-type oxidoreductase family.</text>
</comment>
<sequence length="305" mass="34236">MSEILAITCPSGKQCAHLLPRLYEQGKFKLRLAAHTTTSAVKLREKFPRAEVIDIDLATFGDCQRLLHGAAAINAILPSLHSREKEIGFNLIDAAVAEAQRPGNAFKHFVLSSVLSTQHRSLLQHDLKSYVEERLFLSPLDYTILKPTNFMDVYPVKQLAQDNDPVLKTRWDPAHANSLIALADLSDATVKVLNERERHYYAEYGLCSTLPISEDGVAEVISRAIGKTVRTQYPGLEVSVRALQEFLFAGSASSGDDRPDLVLDTIERLIMYYNRRGLRGNPNVLRLLLGREPMTIDEWVQKQLE</sequence>
<name>A0A139HC66_9PEZI</name>
<dbReference type="InterPro" id="IPR051164">
    <property type="entry name" value="NmrA-like_oxidored"/>
</dbReference>
<dbReference type="InterPro" id="IPR008030">
    <property type="entry name" value="NmrA-like"/>
</dbReference>
<comment type="caution">
    <text evidence="4">The sequence shown here is derived from an EMBL/GenBank/DDBJ whole genome shotgun (WGS) entry which is preliminary data.</text>
</comment>
<dbReference type="SUPFAM" id="SSF51735">
    <property type="entry name" value="NAD(P)-binding Rossmann-fold domains"/>
    <property type="match status" value="1"/>
</dbReference>
<dbReference type="Pfam" id="PF05368">
    <property type="entry name" value="NmrA"/>
    <property type="match status" value="1"/>
</dbReference>
<dbReference type="PANTHER" id="PTHR42748">
    <property type="entry name" value="NITROGEN METABOLITE REPRESSION PROTEIN NMRA FAMILY MEMBER"/>
    <property type="match status" value="1"/>
</dbReference>
<evidence type="ECO:0000313" key="5">
    <source>
        <dbReference type="Proteomes" id="UP000070133"/>
    </source>
</evidence>
<evidence type="ECO:0000256" key="1">
    <source>
        <dbReference type="ARBA" id="ARBA00006328"/>
    </source>
</evidence>
<accession>A0A139HC66</accession>
<dbReference type="Gene3D" id="3.40.50.720">
    <property type="entry name" value="NAD(P)-binding Rossmann-like Domain"/>
    <property type="match status" value="1"/>
</dbReference>
<dbReference type="Proteomes" id="UP000070133">
    <property type="component" value="Unassembled WGS sequence"/>
</dbReference>
<evidence type="ECO:0000259" key="3">
    <source>
        <dbReference type="Pfam" id="PF05368"/>
    </source>
</evidence>
<dbReference type="EMBL" id="LFZN01000081">
    <property type="protein sequence ID" value="KXT00051.1"/>
    <property type="molecule type" value="Genomic_DNA"/>
</dbReference>
<reference evidence="4 5" key="1">
    <citation type="submission" date="2015-07" db="EMBL/GenBank/DDBJ databases">
        <title>Comparative genomics of the Sigatoka disease complex on banana suggests a link between parallel evolutionary changes in Pseudocercospora fijiensis and Pseudocercospora eumusae and increased virulence on the banana host.</title>
        <authorList>
            <person name="Chang T.-C."/>
            <person name="Salvucci A."/>
            <person name="Crous P.W."/>
            <person name="Stergiopoulos I."/>
        </authorList>
    </citation>
    <scope>NUCLEOTIDE SEQUENCE [LARGE SCALE GENOMIC DNA]</scope>
    <source>
        <strain evidence="4 5">CBS 114824</strain>
    </source>
</reference>
<evidence type="ECO:0000256" key="2">
    <source>
        <dbReference type="ARBA" id="ARBA00022857"/>
    </source>
</evidence>